<dbReference type="GO" id="GO:0031201">
    <property type="term" value="C:SNARE complex"/>
    <property type="evidence" value="ECO:0007669"/>
    <property type="project" value="TreeGrafter"/>
</dbReference>
<evidence type="ECO:0000256" key="8">
    <source>
        <dbReference type="ARBA" id="ARBA00037801"/>
    </source>
</evidence>
<keyword evidence="7 10" id="KW-0472">Membrane</keyword>
<keyword evidence="4" id="KW-0653">Protein transport</keyword>
<dbReference type="InterPro" id="IPR045242">
    <property type="entry name" value="Syntaxin"/>
</dbReference>
<evidence type="ECO:0000256" key="3">
    <source>
        <dbReference type="ARBA" id="ARBA00022692"/>
    </source>
</evidence>
<dbReference type="Proteomes" id="UP001157974">
    <property type="component" value="Unassembled WGS sequence"/>
</dbReference>
<name>A0AAV8UMP2_9RHOD</name>
<dbReference type="CDD" id="cd21443">
    <property type="entry name" value="SNARE_NTD_STX6_STX10"/>
    <property type="match status" value="1"/>
</dbReference>
<dbReference type="FunFam" id="1.20.58.90:FF:000004">
    <property type="entry name" value="Syntaxin 10"/>
    <property type="match status" value="1"/>
</dbReference>
<evidence type="ECO:0000256" key="7">
    <source>
        <dbReference type="ARBA" id="ARBA00023136"/>
    </source>
</evidence>
<evidence type="ECO:0000256" key="6">
    <source>
        <dbReference type="ARBA" id="ARBA00023034"/>
    </source>
</evidence>
<sequence length="231" mass="26305">MSGANGDPFDVVKYEVEQNLDKIKQQFVTIELGGGVQRDLGVVKEQLQSSVRNIEWDLQDLDETIAVVIGNRSRFNLSDVEIHNRRRFVAEARSLAQKWKERIDQLGPVAAPQGRNGTPVDEISAARNDEFIQNEFQHQELILRQQDQGLDDLAKTVQRIGDMGMVMHRELNEQAEILEDIDSEMDSATNRLQLLQRKLDQIVAQTGRDRLCLICWLFLAFIILAILAVVL</sequence>
<organism evidence="12 13">
    <name type="scientific">Rhodosorus marinus</name>
    <dbReference type="NCBI Taxonomy" id="101924"/>
    <lineage>
        <taxon>Eukaryota</taxon>
        <taxon>Rhodophyta</taxon>
        <taxon>Stylonematophyceae</taxon>
        <taxon>Stylonematales</taxon>
        <taxon>Stylonemataceae</taxon>
        <taxon>Rhodosorus</taxon>
    </lineage>
</organism>
<comment type="subcellular location">
    <subcellularLocation>
        <location evidence="8">Golgi apparatus</location>
        <location evidence="8">trans-Golgi network membrane</location>
        <topology evidence="8">Single-pass type IV membrane protein</topology>
    </subcellularLocation>
</comment>
<comment type="caution">
    <text evidence="12">The sequence shown here is derived from an EMBL/GenBank/DDBJ whole genome shotgun (WGS) entry which is preliminary data.</text>
</comment>
<dbReference type="InterPro" id="IPR015260">
    <property type="entry name" value="Syntaxin-6/10/61_N"/>
</dbReference>
<feature type="transmembrane region" description="Helical" evidence="10">
    <location>
        <begin position="211"/>
        <end position="230"/>
    </location>
</feature>
<proteinExistence type="inferred from homology"/>
<dbReference type="GO" id="GO:0048193">
    <property type="term" value="P:Golgi vesicle transport"/>
    <property type="evidence" value="ECO:0007669"/>
    <property type="project" value="InterPro"/>
</dbReference>
<keyword evidence="13" id="KW-1185">Reference proteome</keyword>
<keyword evidence="3 10" id="KW-0812">Transmembrane</keyword>
<keyword evidence="6" id="KW-0333">Golgi apparatus</keyword>
<dbReference type="GO" id="GO:0048278">
    <property type="term" value="P:vesicle docking"/>
    <property type="evidence" value="ECO:0007669"/>
    <property type="project" value="TreeGrafter"/>
</dbReference>
<dbReference type="Gene3D" id="1.20.5.110">
    <property type="match status" value="1"/>
</dbReference>
<keyword evidence="5 10" id="KW-1133">Transmembrane helix</keyword>
<reference evidence="12 13" key="1">
    <citation type="journal article" date="2023" name="Nat. Commun.">
        <title>Origin of minicircular mitochondrial genomes in red algae.</title>
        <authorList>
            <person name="Lee Y."/>
            <person name="Cho C.H."/>
            <person name="Lee Y.M."/>
            <person name="Park S.I."/>
            <person name="Yang J.H."/>
            <person name="West J.A."/>
            <person name="Bhattacharya D."/>
            <person name="Yoon H.S."/>
        </authorList>
    </citation>
    <scope>NUCLEOTIDE SEQUENCE [LARGE SCALE GENOMIC DNA]</scope>
    <source>
        <strain evidence="12 13">CCMP1338</strain>
        <tissue evidence="12">Whole cell</tissue>
    </source>
</reference>
<dbReference type="PANTHER" id="PTHR19957:SF224">
    <property type="entry name" value="HL02043P"/>
    <property type="match status" value="1"/>
</dbReference>
<evidence type="ECO:0000256" key="1">
    <source>
        <dbReference type="ARBA" id="ARBA00009063"/>
    </source>
</evidence>
<dbReference type="SUPFAM" id="SSF47661">
    <property type="entry name" value="t-snare proteins"/>
    <property type="match status" value="1"/>
</dbReference>
<dbReference type="EMBL" id="JAMWBK010000006">
    <property type="protein sequence ID" value="KAJ8903801.1"/>
    <property type="molecule type" value="Genomic_DNA"/>
</dbReference>
<dbReference type="InterPro" id="IPR006012">
    <property type="entry name" value="Syntaxin/epimorphin_CS"/>
</dbReference>
<evidence type="ECO:0000256" key="4">
    <source>
        <dbReference type="ARBA" id="ARBA00022927"/>
    </source>
</evidence>
<evidence type="ECO:0000259" key="11">
    <source>
        <dbReference type="PROSITE" id="PS50192"/>
    </source>
</evidence>
<dbReference type="PANTHER" id="PTHR19957">
    <property type="entry name" value="SYNTAXIN"/>
    <property type="match status" value="1"/>
</dbReference>
<comment type="similarity">
    <text evidence="1">Belongs to the syntaxin family.</text>
</comment>
<evidence type="ECO:0000313" key="13">
    <source>
        <dbReference type="Proteomes" id="UP001157974"/>
    </source>
</evidence>
<dbReference type="PROSITE" id="PS50192">
    <property type="entry name" value="T_SNARE"/>
    <property type="match status" value="1"/>
</dbReference>
<dbReference type="GO" id="GO:0006906">
    <property type="term" value="P:vesicle fusion"/>
    <property type="evidence" value="ECO:0007669"/>
    <property type="project" value="TreeGrafter"/>
</dbReference>
<evidence type="ECO:0000256" key="5">
    <source>
        <dbReference type="ARBA" id="ARBA00022989"/>
    </source>
</evidence>
<dbReference type="SUPFAM" id="SSF58038">
    <property type="entry name" value="SNARE fusion complex"/>
    <property type="match status" value="1"/>
</dbReference>
<dbReference type="Pfam" id="PF09177">
    <property type="entry name" value="STX6_10_61_N"/>
    <property type="match status" value="1"/>
</dbReference>
<dbReference type="GO" id="GO:0006886">
    <property type="term" value="P:intracellular protein transport"/>
    <property type="evidence" value="ECO:0007669"/>
    <property type="project" value="InterPro"/>
</dbReference>
<dbReference type="SMART" id="SM00397">
    <property type="entry name" value="t_SNARE"/>
    <property type="match status" value="1"/>
</dbReference>
<dbReference type="InterPro" id="IPR000727">
    <property type="entry name" value="T_SNARE_dom"/>
</dbReference>
<dbReference type="AlphaFoldDB" id="A0AAV8UMP2"/>
<protein>
    <recommendedName>
        <fullName evidence="11">t-SNARE coiled-coil homology domain-containing protein</fullName>
    </recommendedName>
</protein>
<evidence type="ECO:0000256" key="10">
    <source>
        <dbReference type="SAM" id="Phobius"/>
    </source>
</evidence>
<evidence type="ECO:0000313" key="12">
    <source>
        <dbReference type="EMBL" id="KAJ8903801.1"/>
    </source>
</evidence>
<accession>A0AAV8UMP2</accession>
<dbReference type="GO" id="GO:0005484">
    <property type="term" value="F:SNAP receptor activity"/>
    <property type="evidence" value="ECO:0007669"/>
    <property type="project" value="InterPro"/>
</dbReference>
<keyword evidence="9" id="KW-0175">Coiled coil</keyword>
<keyword evidence="2" id="KW-0813">Transport</keyword>
<dbReference type="Gene3D" id="1.20.58.90">
    <property type="match status" value="1"/>
</dbReference>
<dbReference type="CDD" id="cd15841">
    <property type="entry name" value="SNARE_Qc"/>
    <property type="match status" value="1"/>
</dbReference>
<dbReference type="GO" id="GO:0031090">
    <property type="term" value="C:organelle membrane"/>
    <property type="evidence" value="ECO:0007669"/>
    <property type="project" value="UniProtKB-ARBA"/>
</dbReference>
<dbReference type="InterPro" id="IPR010989">
    <property type="entry name" value="SNARE"/>
</dbReference>
<dbReference type="GO" id="GO:0000149">
    <property type="term" value="F:SNARE binding"/>
    <property type="evidence" value="ECO:0007669"/>
    <property type="project" value="TreeGrafter"/>
</dbReference>
<evidence type="ECO:0000256" key="9">
    <source>
        <dbReference type="SAM" id="Coils"/>
    </source>
</evidence>
<feature type="domain" description="T-SNARE coiled-coil homology" evidence="11">
    <location>
        <begin position="140"/>
        <end position="202"/>
    </location>
</feature>
<feature type="coiled-coil region" evidence="9">
    <location>
        <begin position="171"/>
        <end position="205"/>
    </location>
</feature>
<dbReference type="GO" id="GO:0005802">
    <property type="term" value="C:trans-Golgi network"/>
    <property type="evidence" value="ECO:0007669"/>
    <property type="project" value="UniProtKB-ARBA"/>
</dbReference>
<dbReference type="PROSITE" id="PS00914">
    <property type="entry name" value="SYNTAXIN"/>
    <property type="match status" value="1"/>
</dbReference>
<gene>
    <name evidence="12" type="ORF">NDN08_000334</name>
</gene>
<evidence type="ECO:0000256" key="2">
    <source>
        <dbReference type="ARBA" id="ARBA00022448"/>
    </source>
</evidence>